<sequence length="554" mass="56705">MAPRRTTRLLTALLAALLAIGVGFFPAASPAAAVSYVPLDGDGSSWAEPAIQQWSRDIAAQDGIQINYTGDGSAQGRENFIVHQNDFAGSDIAFLKSPDPFGSGTESVQWNYSYIPIVAGGTTFIYNLHVGGRTVTDLRLSGQTLAKIFTGSIVNWDDPAITHDYGAQLPNEPITVVTRSDGSGASYMFTRWLAKEYPSLWNAFCAAHGGPSPCGPTEFYPGFANSVQKNGSDQMASFLASPISEGAIGYDEYAYALNYGLHAVKMLNAAGYYTLPTPSNVAIALQAAVIDENPNDVDFLMQDLDNVYTNPDPRAYPLSSYSYLIIPRDSGKGSLVPGWDTAKGVTLSTWLNYVLCGAQQTAGQLGYSPLPKTLVVGGFEQVDHLPGHIATPDLSELNGCNNPTYSNGVNHLIKDAPYPSQCDYETAPLDCTAGGGGGGTGGGTSGNGGTSGGSGGSGGTSGGSGGTGGASASAGAHASTSAGAGSGAGGGSGGSGGGAGQSASAQPIYAEPVAVASRPDQQTGMAVLTVLLIIGAVGVPVFAGARIQRRRKRG</sequence>
<comment type="similarity">
    <text evidence="1">Belongs to the PstS family.</text>
</comment>
<keyword evidence="3" id="KW-0812">Transmembrane</keyword>
<feature type="domain" description="PBP" evidence="5">
    <location>
        <begin position="39"/>
        <end position="344"/>
    </location>
</feature>
<dbReference type="EMBL" id="JAGSOG010000145">
    <property type="protein sequence ID" value="MBR7836483.1"/>
    <property type="molecule type" value="Genomic_DNA"/>
</dbReference>
<dbReference type="AlphaFoldDB" id="A0A941ESQ4"/>
<feature type="compositionally biased region" description="Gly residues" evidence="2">
    <location>
        <begin position="442"/>
        <end position="469"/>
    </location>
</feature>
<feature type="region of interest" description="Disordered" evidence="2">
    <location>
        <begin position="442"/>
        <end position="503"/>
    </location>
</feature>
<gene>
    <name evidence="6" type="ORF">KDL01_24610</name>
</gene>
<comment type="caution">
    <text evidence="6">The sequence shown here is derived from an EMBL/GenBank/DDBJ whole genome shotgun (WGS) entry which is preliminary data.</text>
</comment>
<dbReference type="Pfam" id="PF12849">
    <property type="entry name" value="PBP_like_2"/>
    <property type="match status" value="1"/>
</dbReference>
<protein>
    <submittedName>
        <fullName evidence="6">Substrate-binding domain-containing protein</fullName>
    </submittedName>
</protein>
<dbReference type="Gene3D" id="3.40.190.10">
    <property type="entry name" value="Periplasmic binding protein-like II"/>
    <property type="match status" value="2"/>
</dbReference>
<reference evidence="6" key="1">
    <citation type="submission" date="2021-04" db="EMBL/GenBank/DDBJ databases">
        <title>Genome based classification of Actinospica acidithermotolerans sp. nov., an actinobacterium isolated from an Indonesian hot spring.</title>
        <authorList>
            <person name="Kusuma A.B."/>
            <person name="Putra K.E."/>
            <person name="Nafisah S."/>
            <person name="Loh J."/>
            <person name="Nouioui I."/>
            <person name="Goodfellow M."/>
        </authorList>
    </citation>
    <scope>NUCLEOTIDE SEQUENCE</scope>
    <source>
        <strain evidence="6">CSCA 57</strain>
    </source>
</reference>
<dbReference type="PANTHER" id="PTHR42996:SF1">
    <property type="entry name" value="PHOSPHATE-BINDING PROTEIN PSTS"/>
    <property type="match status" value="1"/>
</dbReference>
<keyword evidence="3" id="KW-1133">Transmembrane helix</keyword>
<evidence type="ECO:0000259" key="5">
    <source>
        <dbReference type="Pfam" id="PF12849"/>
    </source>
</evidence>
<dbReference type="InterPro" id="IPR050962">
    <property type="entry name" value="Phosphate-bind_PstS"/>
</dbReference>
<evidence type="ECO:0000256" key="2">
    <source>
        <dbReference type="SAM" id="MobiDB-lite"/>
    </source>
</evidence>
<evidence type="ECO:0000256" key="1">
    <source>
        <dbReference type="ARBA" id="ARBA00008725"/>
    </source>
</evidence>
<dbReference type="SUPFAM" id="SSF53850">
    <property type="entry name" value="Periplasmic binding protein-like II"/>
    <property type="match status" value="1"/>
</dbReference>
<keyword evidence="7" id="KW-1185">Reference proteome</keyword>
<proteinExistence type="inferred from homology"/>
<keyword evidence="3" id="KW-0472">Membrane</keyword>
<name>A0A941ESQ4_9ACTN</name>
<feature type="compositionally biased region" description="Low complexity" evidence="2">
    <location>
        <begin position="470"/>
        <end position="483"/>
    </location>
</feature>
<evidence type="ECO:0000313" key="6">
    <source>
        <dbReference type="EMBL" id="MBR7836483.1"/>
    </source>
</evidence>
<dbReference type="PANTHER" id="PTHR42996">
    <property type="entry name" value="PHOSPHATE-BINDING PROTEIN PSTS"/>
    <property type="match status" value="1"/>
</dbReference>
<dbReference type="InterPro" id="IPR024370">
    <property type="entry name" value="PBP_domain"/>
</dbReference>
<accession>A0A941ESQ4</accession>
<evidence type="ECO:0000313" key="7">
    <source>
        <dbReference type="Proteomes" id="UP000675781"/>
    </source>
</evidence>
<organism evidence="6 7">
    <name type="scientific">Actinospica durhamensis</name>
    <dbReference type="NCBI Taxonomy" id="1508375"/>
    <lineage>
        <taxon>Bacteria</taxon>
        <taxon>Bacillati</taxon>
        <taxon>Actinomycetota</taxon>
        <taxon>Actinomycetes</taxon>
        <taxon>Catenulisporales</taxon>
        <taxon>Actinospicaceae</taxon>
        <taxon>Actinospica</taxon>
    </lineage>
</organism>
<dbReference type="RefSeq" id="WP_212530962.1">
    <property type="nucleotide sequence ID" value="NZ_JAGSOG010000145.1"/>
</dbReference>
<evidence type="ECO:0000256" key="4">
    <source>
        <dbReference type="SAM" id="SignalP"/>
    </source>
</evidence>
<feature type="chain" id="PRO_5039378530" evidence="4">
    <location>
        <begin position="28"/>
        <end position="554"/>
    </location>
</feature>
<dbReference type="Proteomes" id="UP000675781">
    <property type="component" value="Unassembled WGS sequence"/>
</dbReference>
<feature type="compositionally biased region" description="Gly residues" evidence="2">
    <location>
        <begin position="484"/>
        <end position="500"/>
    </location>
</feature>
<feature type="signal peptide" evidence="4">
    <location>
        <begin position="1"/>
        <end position="27"/>
    </location>
</feature>
<feature type="transmembrane region" description="Helical" evidence="3">
    <location>
        <begin position="525"/>
        <end position="545"/>
    </location>
</feature>
<keyword evidence="4" id="KW-0732">Signal</keyword>
<evidence type="ECO:0000256" key="3">
    <source>
        <dbReference type="SAM" id="Phobius"/>
    </source>
</evidence>